<keyword evidence="1" id="KW-0378">Hydrolase</keyword>
<comment type="caution">
    <text evidence="3">The sequence shown here is derived from an EMBL/GenBank/DDBJ whole genome shotgun (WGS) entry which is preliminary data.</text>
</comment>
<dbReference type="KEGG" id="pic:PICST_39941"/>
<accession>A3GHX1</accession>
<evidence type="ECO:0000313" key="3">
    <source>
        <dbReference type="EMBL" id="EAZ62891.2"/>
    </source>
</evidence>
<evidence type="ECO:0000313" key="4">
    <source>
        <dbReference type="Proteomes" id="UP000002258"/>
    </source>
</evidence>
<dbReference type="SUPFAM" id="SSF53474">
    <property type="entry name" value="alpha/beta-Hydrolases"/>
    <property type="match status" value="1"/>
</dbReference>
<gene>
    <name evidence="3" type="ORF">PICST_39941</name>
</gene>
<dbReference type="RefSeq" id="XP_001386914.2">
    <property type="nucleotide sequence ID" value="XM_001386877.1"/>
</dbReference>
<dbReference type="Gene3D" id="3.40.50.1820">
    <property type="entry name" value="alpha/beta hydrolase"/>
    <property type="match status" value="1"/>
</dbReference>
<dbReference type="GO" id="GO:0004301">
    <property type="term" value="F:epoxide hydrolase activity"/>
    <property type="evidence" value="ECO:0007669"/>
    <property type="project" value="EnsemblFungi"/>
</dbReference>
<sequence length="313" mass="35292">MSLSAPQINTNLVIKHKKVELSSGANVFYLEAGDSSKPNLLLLHGLPSSSRQYKDLIILLAPYFHIVAPDLPGYGQTTVADDFVFSFAGFADTIDLFLDTINFDNFALYIFDYGAPTGLRIAIRKTKTIKAIITQNGNAYLEGIQSDFWTNFKKAWSILDTKHKTEEQEKQFKELLISFKQFLSTTPGYTFQYEDGEPDSTLVDPEAGLVDFYLLTNLPNSVDHQVEILLDYRTNLDLYPEFQKFFKETQIPILAVWGKNDQIFTVEGAHAYKKDSKNVKVVEIDAGHFAVSSHTVAIAQNILDFFAEYNLLG</sequence>
<dbReference type="STRING" id="322104.A3GHX1"/>
<keyword evidence="4" id="KW-1185">Reference proteome</keyword>
<dbReference type="HOGENOM" id="CLU_020336_35_0_1"/>
<dbReference type="InParanoid" id="A3GHX1"/>
<dbReference type="EMBL" id="AAVQ01000002">
    <property type="protein sequence ID" value="EAZ62891.2"/>
    <property type="molecule type" value="Genomic_DNA"/>
</dbReference>
<dbReference type="InterPro" id="IPR029058">
    <property type="entry name" value="AB_hydrolase_fold"/>
</dbReference>
<dbReference type="PANTHER" id="PTHR42977">
    <property type="entry name" value="HYDROLASE-RELATED"/>
    <property type="match status" value="1"/>
</dbReference>
<feature type="domain" description="AB hydrolase-1" evidence="2">
    <location>
        <begin position="38"/>
        <end position="292"/>
    </location>
</feature>
<dbReference type="Pfam" id="PF00561">
    <property type="entry name" value="Abhydrolase_1"/>
    <property type="match status" value="1"/>
</dbReference>
<dbReference type="InterPro" id="IPR051340">
    <property type="entry name" value="Haloalkane_dehalogenase"/>
</dbReference>
<dbReference type="OMA" id="WQYTNGV"/>
<dbReference type="GO" id="GO:0097176">
    <property type="term" value="P:epoxide metabolic process"/>
    <property type="evidence" value="ECO:0007669"/>
    <property type="project" value="EnsemblFungi"/>
</dbReference>
<proteinExistence type="predicted"/>
<dbReference type="InterPro" id="IPR000073">
    <property type="entry name" value="AB_hydrolase_1"/>
</dbReference>
<dbReference type="AlphaFoldDB" id="A3GHX1"/>
<dbReference type="GeneID" id="4851870"/>
<dbReference type="OrthoDB" id="284184at2759"/>
<dbReference type="Proteomes" id="UP000002258">
    <property type="component" value="Chromosome 1"/>
</dbReference>
<dbReference type="eggNOG" id="KOG4178">
    <property type="taxonomic scope" value="Eukaryota"/>
</dbReference>
<name>A3GHX1_PICST</name>
<dbReference type="FunCoup" id="A3GHX1">
    <property type="interactions" value="840"/>
</dbReference>
<evidence type="ECO:0000256" key="1">
    <source>
        <dbReference type="ARBA" id="ARBA00022801"/>
    </source>
</evidence>
<dbReference type="PANTHER" id="PTHR42977:SF3">
    <property type="entry name" value="AB HYDROLASE-1 DOMAIN-CONTAINING PROTEIN"/>
    <property type="match status" value="1"/>
</dbReference>
<evidence type="ECO:0000259" key="2">
    <source>
        <dbReference type="Pfam" id="PF00561"/>
    </source>
</evidence>
<reference evidence="3 4" key="1">
    <citation type="journal article" date="2007" name="Nat. Biotechnol.">
        <title>Genome sequence of the lignocellulose-bioconverting and xylose-fermenting yeast Pichia stipitis.</title>
        <authorList>
            <person name="Jeffries T.W."/>
            <person name="Grigoriev I.V."/>
            <person name="Grimwood J."/>
            <person name="Laplaza J.M."/>
            <person name="Aerts A."/>
            <person name="Salamov A."/>
            <person name="Schmutz J."/>
            <person name="Lindquist E."/>
            <person name="Dehal P."/>
            <person name="Shapiro H."/>
            <person name="Jin Y.S."/>
            <person name="Passoth V."/>
            <person name="Richardson P.M."/>
        </authorList>
    </citation>
    <scope>NUCLEOTIDE SEQUENCE [LARGE SCALE GENOMIC DNA]</scope>
    <source>
        <strain evidence="4">ATCC 58785 / CBS 6054 / NBRC 10063 / NRRL Y-11545</strain>
    </source>
</reference>
<protein>
    <recommendedName>
        <fullName evidence="2">AB hydrolase-1 domain-containing protein</fullName>
    </recommendedName>
</protein>
<organism evidence="3 4">
    <name type="scientific">Scheffersomyces stipitis (strain ATCC 58785 / CBS 6054 / NBRC 10063 / NRRL Y-11545)</name>
    <name type="common">Yeast</name>
    <name type="synonym">Pichia stipitis</name>
    <dbReference type="NCBI Taxonomy" id="322104"/>
    <lineage>
        <taxon>Eukaryota</taxon>
        <taxon>Fungi</taxon>
        <taxon>Dikarya</taxon>
        <taxon>Ascomycota</taxon>
        <taxon>Saccharomycotina</taxon>
        <taxon>Pichiomycetes</taxon>
        <taxon>Debaryomycetaceae</taxon>
        <taxon>Scheffersomyces</taxon>
    </lineage>
</organism>